<proteinExistence type="predicted"/>
<keyword evidence="1" id="KW-0175">Coiled coil</keyword>
<name>A0A1X1IXC5_STROR</name>
<reference evidence="2 3" key="1">
    <citation type="journal article" date="2016" name="Eur. J. Clin. Microbiol. Infect. Dis.">
        <title>Whole genome sequencing as a tool for phylogenetic analysis of clinical strains of Mitis group streptococci.</title>
        <authorList>
            <person name="Rasmussen L.H."/>
            <person name="Dargis R."/>
            <person name="Hojholt K."/>
            <person name="Christensen J.J."/>
            <person name="Skovgaard O."/>
            <person name="Justesen U.S."/>
            <person name="Rosenvinge F.S."/>
            <person name="Moser C."/>
            <person name="Lukjancenko O."/>
            <person name="Rasmussen S."/>
            <person name="Nielsen X.C."/>
        </authorList>
    </citation>
    <scope>NUCLEOTIDE SEQUENCE [LARGE SCALE GENOMIC DNA]</scope>
    <source>
        <strain evidence="2 3">Y_5914_11</strain>
    </source>
</reference>
<feature type="coiled-coil region" evidence="1">
    <location>
        <begin position="523"/>
        <end position="557"/>
    </location>
</feature>
<comment type="caution">
    <text evidence="2">The sequence shown here is derived from an EMBL/GenBank/DDBJ whole genome shotgun (WGS) entry which is preliminary data.</text>
</comment>
<sequence length="642" mass="77028">MTGKIYSESFFIDYVYNDRQLSIAYNLLRHVFLMNTLDRGTYKLLGHEFNQWDEDTFNLLINKLQKLYHEKFTVDSITNLWNSGDSTIHYDKETIRKKLRIFEKREDILNQYLFSLNDKLEILKYVYCSLFGKDTEIIGKVLCTIHEEIPQKYSSNSKGKTSNEFERKLNLYYLKDIEKLGLTLDISNISSKNEEFIIFKSIEDKIKALLNIEEQIERKYHIKFKKTSSKYCTASIGGLKYPLTNIPIDFLQYNDNIIINEQDCFLTIEDRFFYFDIPYFTTEIKSENTKTKFKEGNLQKVYNAPFVSEFIKFLREDLENSNRTFKKVHYYDFPTRNEIYNSLLTLKDNKELLIDQVGFINNQIIIIILSRLIDSFFAKINLMNNLYSILVIFCGIHYKATFNKYYNLSDKLISSILNTILYLSSKFFCYTLQNILFENDETYCSKFNLYFENQYIDNQIDLFELYLKYCYQYINVLYRDTLLPLVKDINYYCNIKSLLLNFNETMEVEGLNREINSEYSCLMREITSIEKSYQKIINRLEEEYELYDSENHQMLEKYYKNISDKLVKDVEKRFNSFMLGDLNLDWDVYFQKGNFYEKFELEYQNFISQLRTVIPIFMVEKNFSDNDKKLMKSYLDTIGIVI</sequence>
<organism evidence="2 3">
    <name type="scientific">Streptococcus oralis subsp. dentisani</name>
    <dbReference type="NCBI Taxonomy" id="1458253"/>
    <lineage>
        <taxon>Bacteria</taxon>
        <taxon>Bacillati</taxon>
        <taxon>Bacillota</taxon>
        <taxon>Bacilli</taxon>
        <taxon>Lactobacillales</taxon>
        <taxon>Streptococcaceae</taxon>
        <taxon>Streptococcus</taxon>
    </lineage>
</organism>
<protein>
    <submittedName>
        <fullName evidence="2">Uncharacterized protein</fullName>
    </submittedName>
</protein>
<dbReference type="AlphaFoldDB" id="A0A1X1IXC5"/>
<dbReference type="Proteomes" id="UP000194008">
    <property type="component" value="Unassembled WGS sequence"/>
</dbReference>
<evidence type="ECO:0000256" key="1">
    <source>
        <dbReference type="SAM" id="Coils"/>
    </source>
</evidence>
<gene>
    <name evidence="2" type="ORF">B7709_05800</name>
</gene>
<evidence type="ECO:0000313" key="2">
    <source>
        <dbReference type="EMBL" id="ORO77806.1"/>
    </source>
</evidence>
<dbReference type="EMBL" id="NCUW01000029">
    <property type="protein sequence ID" value="ORO77806.1"/>
    <property type="molecule type" value="Genomic_DNA"/>
</dbReference>
<dbReference type="RefSeq" id="WP_084972058.1">
    <property type="nucleotide sequence ID" value="NZ_NCUW01000029.1"/>
</dbReference>
<accession>A0A1X1IXC5</accession>
<evidence type="ECO:0000313" key="3">
    <source>
        <dbReference type="Proteomes" id="UP000194008"/>
    </source>
</evidence>